<organism evidence="8 9">
    <name type="scientific">Paracoccus aminophilus JCM 7686</name>
    <dbReference type="NCBI Taxonomy" id="1367847"/>
    <lineage>
        <taxon>Bacteria</taxon>
        <taxon>Pseudomonadati</taxon>
        <taxon>Pseudomonadota</taxon>
        <taxon>Alphaproteobacteria</taxon>
        <taxon>Rhodobacterales</taxon>
        <taxon>Paracoccaceae</taxon>
        <taxon>Paracoccus</taxon>
    </lineage>
</organism>
<dbReference type="PATRIC" id="fig|1367847.3.peg.2845"/>
<evidence type="ECO:0000256" key="3">
    <source>
        <dbReference type="ARBA" id="ARBA00022692"/>
    </source>
</evidence>
<gene>
    <name evidence="8" type="ORF">JCM7686_2839</name>
</gene>
<dbReference type="HOGENOM" id="CLU_031275_0_1_5"/>
<feature type="transmembrane region" description="Helical" evidence="7">
    <location>
        <begin position="72"/>
        <end position="98"/>
    </location>
</feature>
<proteinExistence type="inferred from homology"/>
<feature type="transmembrane region" description="Helical" evidence="7">
    <location>
        <begin position="383"/>
        <end position="404"/>
    </location>
</feature>
<evidence type="ECO:0008006" key="10">
    <source>
        <dbReference type="Google" id="ProtNLM"/>
    </source>
</evidence>
<accession>S5Y2B3</accession>
<dbReference type="GO" id="GO:0016020">
    <property type="term" value="C:membrane"/>
    <property type="evidence" value="ECO:0007669"/>
    <property type="project" value="UniProtKB-SubCell"/>
</dbReference>
<keyword evidence="5 7" id="KW-0472">Membrane</keyword>
<evidence type="ECO:0000256" key="2">
    <source>
        <dbReference type="ARBA" id="ARBA00009773"/>
    </source>
</evidence>
<evidence type="ECO:0000313" key="9">
    <source>
        <dbReference type="Proteomes" id="UP000015480"/>
    </source>
</evidence>
<name>S5Y2B3_PARAH</name>
<keyword evidence="9" id="KW-1185">Reference proteome</keyword>
<feature type="transmembrane region" description="Helical" evidence="7">
    <location>
        <begin position="302"/>
        <end position="329"/>
    </location>
</feature>
<feature type="transmembrane region" description="Helical" evidence="7">
    <location>
        <begin position="271"/>
        <end position="296"/>
    </location>
</feature>
<feature type="transmembrane region" description="Helical" evidence="7">
    <location>
        <begin position="48"/>
        <end position="65"/>
    </location>
</feature>
<dbReference type="InterPro" id="IPR002549">
    <property type="entry name" value="AI-2E-like"/>
</dbReference>
<feature type="compositionally biased region" description="Low complexity" evidence="6">
    <location>
        <begin position="143"/>
        <end position="185"/>
    </location>
</feature>
<dbReference type="EMBL" id="CP006650">
    <property type="protein sequence ID" value="AGT09895.1"/>
    <property type="molecule type" value="Genomic_DNA"/>
</dbReference>
<dbReference type="STRING" id="1367847.JCM7686_2839"/>
<feature type="transmembrane region" description="Helical" evidence="7">
    <location>
        <begin position="341"/>
        <end position="363"/>
    </location>
</feature>
<feature type="transmembrane region" description="Helical" evidence="7">
    <location>
        <begin position="222"/>
        <end position="245"/>
    </location>
</feature>
<comment type="subcellular location">
    <subcellularLocation>
        <location evidence="1">Membrane</location>
        <topology evidence="1">Multi-pass membrane protein</topology>
    </subcellularLocation>
</comment>
<dbReference type="GO" id="GO:0055085">
    <property type="term" value="P:transmembrane transport"/>
    <property type="evidence" value="ECO:0007669"/>
    <property type="project" value="TreeGrafter"/>
</dbReference>
<dbReference type="RefSeq" id="WP_020951533.1">
    <property type="nucleotide sequence ID" value="NC_022041.1"/>
</dbReference>
<reference evidence="8 9" key="1">
    <citation type="journal article" date="2014" name="BMC Genomics">
        <title>Architecture and functions of a multipartite genome of the methylotrophic bacterium Paracoccus aminophilus JCM 7686, containing primary and secondary chromids.</title>
        <authorList>
            <person name="Dziewit L."/>
            <person name="Czarnecki J."/>
            <person name="Wibberg D."/>
            <person name="Radlinska M."/>
            <person name="Mrozek P."/>
            <person name="Szymczak M."/>
            <person name="Schluter A."/>
            <person name="Puhler A."/>
            <person name="Bartosik D."/>
        </authorList>
    </citation>
    <scope>NUCLEOTIDE SEQUENCE [LARGE SCALE GENOMIC DNA]</scope>
    <source>
        <strain evidence="8">JCM 7686</strain>
    </source>
</reference>
<dbReference type="Pfam" id="PF01594">
    <property type="entry name" value="AI-2E_transport"/>
    <property type="match status" value="2"/>
</dbReference>
<evidence type="ECO:0000256" key="1">
    <source>
        <dbReference type="ARBA" id="ARBA00004141"/>
    </source>
</evidence>
<feature type="transmembrane region" description="Helical" evidence="7">
    <location>
        <begin position="21"/>
        <end position="42"/>
    </location>
</feature>
<dbReference type="KEGG" id="pami:JCM7686_2839"/>
<dbReference type="PANTHER" id="PTHR21716">
    <property type="entry name" value="TRANSMEMBRANE PROTEIN"/>
    <property type="match status" value="1"/>
</dbReference>
<keyword evidence="4 7" id="KW-1133">Transmembrane helix</keyword>
<evidence type="ECO:0000313" key="8">
    <source>
        <dbReference type="EMBL" id="AGT09895.1"/>
    </source>
</evidence>
<evidence type="ECO:0000256" key="5">
    <source>
        <dbReference type="ARBA" id="ARBA00023136"/>
    </source>
</evidence>
<keyword evidence="3 7" id="KW-0812">Transmembrane</keyword>
<dbReference type="AlphaFoldDB" id="S5Y2B3"/>
<evidence type="ECO:0000256" key="7">
    <source>
        <dbReference type="SAM" id="Phobius"/>
    </source>
</evidence>
<dbReference type="OrthoDB" id="9799225at2"/>
<comment type="similarity">
    <text evidence="2">Belongs to the autoinducer-2 exporter (AI-2E) (TC 2.A.86) family.</text>
</comment>
<dbReference type="PANTHER" id="PTHR21716:SF16">
    <property type="entry name" value="BLL1467 PROTEIN"/>
    <property type="match status" value="1"/>
</dbReference>
<evidence type="ECO:0000256" key="4">
    <source>
        <dbReference type="ARBA" id="ARBA00022989"/>
    </source>
</evidence>
<sequence length="441" mass="46580">MDPSPNERDEIARAVAHPVKATRPVSGWAAVGIFLILLFFFIEQARSILMPITLALLLFFVFVPLRRFLARFGIGASLSAALISLGLVVVIGLIGALISGPIQEMIRNAPEVSGKLEQRFTQLKTQFSGIEKFAAKIEEISHGGAASPSGTGPSSAPANAAAPGADQGPGSALQPGATGSTSTGGAVVQTGRADGAIKVEVTQPSAISWTTLAGLLSLGPEIVGQVAFTLLMLFFLLSSGEMLYLKIVQSFDTTAEKRDAYRTLREIEDSLGTYLGTITLINACLGVVVGTVMWLWGMPSPILFGVGVFVLNYIPYLGPITGVIITFIVAIFGHDDLWTPFLIALSHGAICAIEGQIVTPMFVSRKLELNTVVVFTAVALWGWLWSVLGMIVAVPILVVIHVLASHIPGLQTFGNFLAGADGPKIDELREGPEPAATPAPR</sequence>
<protein>
    <recommendedName>
        <fullName evidence="10">Permease</fullName>
    </recommendedName>
</protein>
<evidence type="ECO:0000256" key="6">
    <source>
        <dbReference type="SAM" id="MobiDB-lite"/>
    </source>
</evidence>
<feature type="region of interest" description="Disordered" evidence="6">
    <location>
        <begin position="142"/>
        <end position="185"/>
    </location>
</feature>
<dbReference type="Proteomes" id="UP000015480">
    <property type="component" value="Chromosome"/>
</dbReference>
<dbReference type="eggNOG" id="COG0628">
    <property type="taxonomic scope" value="Bacteria"/>
</dbReference>